<dbReference type="Proteomes" id="UP001153555">
    <property type="component" value="Unassembled WGS sequence"/>
</dbReference>
<accession>A0A9N7MUL4</accession>
<dbReference type="InterPro" id="IPR023213">
    <property type="entry name" value="CAT-like_dom_sf"/>
</dbReference>
<evidence type="ECO:0000256" key="2">
    <source>
        <dbReference type="ARBA" id="ARBA00023315"/>
    </source>
</evidence>
<keyword evidence="4" id="KW-1185">Reference proteome</keyword>
<evidence type="ECO:0000313" key="3">
    <source>
        <dbReference type="EMBL" id="CAA0816100.1"/>
    </source>
</evidence>
<dbReference type="OrthoDB" id="1862401at2759"/>
<dbReference type="InterPro" id="IPR051504">
    <property type="entry name" value="Plant_metabolite_acyltrans"/>
</dbReference>
<dbReference type="PANTHER" id="PTHR31625">
    <property type="match status" value="1"/>
</dbReference>
<gene>
    <name evidence="3" type="ORF">SHERM_15968</name>
</gene>
<keyword evidence="1" id="KW-0808">Transferase</keyword>
<sequence length="176" mass="19700">MMLWRSFLGFPVDAQARLDPPVLENYFGNCLDKGLVIIERRRLVGENGFVIEVEAIADPIKNRVNVNNVVLRGAENWLSEIRKLRGMRVFSVSASLKFSFSDVDFGWAKSRKFEIVSVDGEMYSMSLCKSIVSDGGLEIELSLPRGRMEAFGAIFGKGIDGSSRRFLSRVSTVARL</sequence>
<keyword evidence="2" id="KW-0012">Acyltransferase</keyword>
<dbReference type="Gene3D" id="3.30.559.10">
    <property type="entry name" value="Chloramphenicol acetyltransferase-like domain"/>
    <property type="match status" value="1"/>
</dbReference>
<protein>
    <submittedName>
        <fullName evidence="3">HXXXD-type acyl-transferase family protein</fullName>
    </submittedName>
</protein>
<evidence type="ECO:0000313" key="4">
    <source>
        <dbReference type="Proteomes" id="UP001153555"/>
    </source>
</evidence>
<dbReference type="GO" id="GO:0016747">
    <property type="term" value="F:acyltransferase activity, transferring groups other than amino-acyl groups"/>
    <property type="evidence" value="ECO:0007669"/>
    <property type="project" value="UniProtKB-ARBA"/>
</dbReference>
<evidence type="ECO:0000256" key="1">
    <source>
        <dbReference type="ARBA" id="ARBA00022679"/>
    </source>
</evidence>
<reference evidence="3" key="1">
    <citation type="submission" date="2019-12" db="EMBL/GenBank/DDBJ databases">
        <authorList>
            <person name="Scholes J."/>
        </authorList>
    </citation>
    <scope>NUCLEOTIDE SEQUENCE</scope>
</reference>
<dbReference type="EMBL" id="CACSLK010013932">
    <property type="protein sequence ID" value="CAA0816100.1"/>
    <property type="molecule type" value="Genomic_DNA"/>
</dbReference>
<dbReference type="AlphaFoldDB" id="A0A9N7MUL4"/>
<organism evidence="3 4">
    <name type="scientific">Striga hermonthica</name>
    <name type="common">Purple witchweed</name>
    <name type="synonym">Buchnera hermonthica</name>
    <dbReference type="NCBI Taxonomy" id="68872"/>
    <lineage>
        <taxon>Eukaryota</taxon>
        <taxon>Viridiplantae</taxon>
        <taxon>Streptophyta</taxon>
        <taxon>Embryophyta</taxon>
        <taxon>Tracheophyta</taxon>
        <taxon>Spermatophyta</taxon>
        <taxon>Magnoliopsida</taxon>
        <taxon>eudicotyledons</taxon>
        <taxon>Gunneridae</taxon>
        <taxon>Pentapetalae</taxon>
        <taxon>asterids</taxon>
        <taxon>lamiids</taxon>
        <taxon>Lamiales</taxon>
        <taxon>Orobanchaceae</taxon>
        <taxon>Buchnereae</taxon>
        <taxon>Striga</taxon>
    </lineage>
</organism>
<name>A0A9N7MUL4_STRHE</name>
<comment type="caution">
    <text evidence="3">The sequence shown here is derived from an EMBL/GenBank/DDBJ whole genome shotgun (WGS) entry which is preliminary data.</text>
</comment>
<proteinExistence type="predicted"/>
<dbReference type="Pfam" id="PF02458">
    <property type="entry name" value="Transferase"/>
    <property type="match status" value="1"/>
</dbReference>